<gene>
    <name evidence="2" type="ORF">ASPZODRAFT_133764</name>
</gene>
<name>A0A1L9SFB8_9EURO</name>
<dbReference type="AlphaFoldDB" id="A0A1L9SFB8"/>
<proteinExistence type="predicted"/>
<dbReference type="EMBL" id="KV878344">
    <property type="protein sequence ID" value="OJJ45896.1"/>
    <property type="molecule type" value="Genomic_DNA"/>
</dbReference>
<dbReference type="RefSeq" id="XP_022580406.1">
    <property type="nucleotide sequence ID" value="XM_022723349.1"/>
</dbReference>
<dbReference type="VEuPathDB" id="FungiDB:ASPZODRAFT_133764"/>
<evidence type="ECO:0000256" key="1">
    <source>
        <dbReference type="SAM" id="MobiDB-lite"/>
    </source>
</evidence>
<evidence type="ECO:0000313" key="2">
    <source>
        <dbReference type="EMBL" id="OJJ45896.1"/>
    </source>
</evidence>
<dbReference type="PANTHER" id="PTHR46980">
    <property type="entry name" value="TRICALBIN-1-RELATED"/>
    <property type="match status" value="1"/>
</dbReference>
<dbReference type="PANTHER" id="PTHR46980:SF2">
    <property type="entry name" value="TRICALBIN-1-RELATED"/>
    <property type="match status" value="1"/>
</dbReference>
<dbReference type="Proteomes" id="UP000184188">
    <property type="component" value="Unassembled WGS sequence"/>
</dbReference>
<organism evidence="2 3">
    <name type="scientific">Penicilliopsis zonata CBS 506.65</name>
    <dbReference type="NCBI Taxonomy" id="1073090"/>
    <lineage>
        <taxon>Eukaryota</taxon>
        <taxon>Fungi</taxon>
        <taxon>Dikarya</taxon>
        <taxon>Ascomycota</taxon>
        <taxon>Pezizomycotina</taxon>
        <taxon>Eurotiomycetes</taxon>
        <taxon>Eurotiomycetidae</taxon>
        <taxon>Eurotiales</taxon>
        <taxon>Aspergillaceae</taxon>
        <taxon>Penicilliopsis</taxon>
    </lineage>
</organism>
<dbReference type="GeneID" id="34609814"/>
<dbReference type="OrthoDB" id="419768at2759"/>
<dbReference type="STRING" id="1073090.A0A1L9SFB8"/>
<accession>A0A1L9SFB8</accession>
<reference evidence="3" key="1">
    <citation type="journal article" date="2017" name="Genome Biol.">
        <title>Comparative genomics reveals high biological diversity and specific adaptations in the industrially and medically important fungal genus Aspergillus.</title>
        <authorList>
            <person name="de Vries R.P."/>
            <person name="Riley R."/>
            <person name="Wiebenga A."/>
            <person name="Aguilar-Osorio G."/>
            <person name="Amillis S."/>
            <person name="Uchima C.A."/>
            <person name="Anderluh G."/>
            <person name="Asadollahi M."/>
            <person name="Askin M."/>
            <person name="Barry K."/>
            <person name="Battaglia E."/>
            <person name="Bayram O."/>
            <person name="Benocci T."/>
            <person name="Braus-Stromeyer S.A."/>
            <person name="Caldana C."/>
            <person name="Canovas D."/>
            <person name="Cerqueira G.C."/>
            <person name="Chen F."/>
            <person name="Chen W."/>
            <person name="Choi C."/>
            <person name="Clum A."/>
            <person name="Dos Santos R.A."/>
            <person name="Damasio A.R."/>
            <person name="Diallinas G."/>
            <person name="Emri T."/>
            <person name="Fekete E."/>
            <person name="Flipphi M."/>
            <person name="Freyberg S."/>
            <person name="Gallo A."/>
            <person name="Gournas C."/>
            <person name="Habgood R."/>
            <person name="Hainaut M."/>
            <person name="Harispe M.L."/>
            <person name="Henrissat B."/>
            <person name="Hilden K.S."/>
            <person name="Hope R."/>
            <person name="Hossain A."/>
            <person name="Karabika E."/>
            <person name="Karaffa L."/>
            <person name="Karanyi Z."/>
            <person name="Krasevec N."/>
            <person name="Kuo A."/>
            <person name="Kusch H."/>
            <person name="LaButti K."/>
            <person name="Lagendijk E.L."/>
            <person name="Lapidus A."/>
            <person name="Levasseur A."/>
            <person name="Lindquist E."/>
            <person name="Lipzen A."/>
            <person name="Logrieco A.F."/>
            <person name="MacCabe A."/>
            <person name="Maekelae M.R."/>
            <person name="Malavazi I."/>
            <person name="Melin P."/>
            <person name="Meyer V."/>
            <person name="Mielnichuk N."/>
            <person name="Miskei M."/>
            <person name="Molnar A.P."/>
            <person name="Mule G."/>
            <person name="Ngan C.Y."/>
            <person name="Orejas M."/>
            <person name="Orosz E."/>
            <person name="Ouedraogo J.P."/>
            <person name="Overkamp K.M."/>
            <person name="Park H.-S."/>
            <person name="Perrone G."/>
            <person name="Piumi F."/>
            <person name="Punt P.J."/>
            <person name="Ram A.F."/>
            <person name="Ramon A."/>
            <person name="Rauscher S."/>
            <person name="Record E."/>
            <person name="Riano-Pachon D.M."/>
            <person name="Robert V."/>
            <person name="Roehrig J."/>
            <person name="Ruller R."/>
            <person name="Salamov A."/>
            <person name="Salih N.S."/>
            <person name="Samson R.A."/>
            <person name="Sandor E."/>
            <person name="Sanguinetti M."/>
            <person name="Schuetze T."/>
            <person name="Sepcic K."/>
            <person name="Shelest E."/>
            <person name="Sherlock G."/>
            <person name="Sophianopoulou V."/>
            <person name="Squina F.M."/>
            <person name="Sun H."/>
            <person name="Susca A."/>
            <person name="Todd R.B."/>
            <person name="Tsang A."/>
            <person name="Unkles S.E."/>
            <person name="van de Wiele N."/>
            <person name="van Rossen-Uffink D."/>
            <person name="Oliveira J.V."/>
            <person name="Vesth T.C."/>
            <person name="Visser J."/>
            <person name="Yu J.-H."/>
            <person name="Zhou M."/>
            <person name="Andersen M.R."/>
            <person name="Archer D.B."/>
            <person name="Baker S.E."/>
            <person name="Benoit I."/>
            <person name="Brakhage A.A."/>
            <person name="Braus G.H."/>
            <person name="Fischer R."/>
            <person name="Frisvad J.C."/>
            <person name="Goldman G.H."/>
            <person name="Houbraken J."/>
            <person name="Oakley B."/>
            <person name="Pocsi I."/>
            <person name="Scazzocchio C."/>
            <person name="Seiboth B."/>
            <person name="vanKuyk P.A."/>
            <person name="Wortman J."/>
            <person name="Dyer P.S."/>
            <person name="Grigoriev I.V."/>
        </authorList>
    </citation>
    <scope>NUCLEOTIDE SEQUENCE [LARGE SCALE GENOMIC DNA]</scope>
    <source>
        <strain evidence="3">CBS 506.65</strain>
    </source>
</reference>
<dbReference type="InterPro" id="IPR052455">
    <property type="entry name" value="Tricalbin_domain"/>
</dbReference>
<protein>
    <recommendedName>
        <fullName evidence="4">SMP-LTD domain-containing protein</fullName>
    </recommendedName>
</protein>
<keyword evidence="3" id="KW-1185">Reference proteome</keyword>
<evidence type="ECO:0008006" key="4">
    <source>
        <dbReference type="Google" id="ProtNLM"/>
    </source>
</evidence>
<evidence type="ECO:0000313" key="3">
    <source>
        <dbReference type="Proteomes" id="UP000184188"/>
    </source>
</evidence>
<sequence length="337" mass="39565">MRWAEWIDQPLAECRVIVVVCLVSWTLSRLHWSPVWLLLVLAVCRTRHRVCLGRTERSLRDELERQEARQRSQTHGESVEWVNGLLDKLWTQYEQPLCARAVRYINGELAATASTQQIVLGAVETFPQPLRWNRVRVSSASPGSANLILEGEFEIEIAPPLVHRHRRHRHRHRSRSRSRSRQLLRRGQAPLVALSIRYNQTAVAAGQHDLAVQIYRFSSRGRVRVELVLDAEQPQILPPQIELADRPVLDCTLRTLHHEDHDLHDDDDDDDDERGGKHRKHLHFPFHFAHHIDWRRVVESQIRAGLGRAFHEPLALTAFWLRLTRWFWHFHEEKQVN</sequence>
<feature type="region of interest" description="Disordered" evidence="1">
    <location>
        <begin position="164"/>
        <end position="184"/>
    </location>
</feature>